<dbReference type="SUPFAM" id="SSF50129">
    <property type="entry name" value="GroES-like"/>
    <property type="match status" value="1"/>
</dbReference>
<dbReference type="Gene3D" id="3.90.180.10">
    <property type="entry name" value="Medium-chain alcohol dehydrogenases, catalytic domain"/>
    <property type="match status" value="1"/>
</dbReference>
<dbReference type="OrthoDB" id="3509362at2759"/>
<name>A0A2V1D3I1_9PLEO</name>
<dbReference type="AlphaFoldDB" id="A0A2V1D3I1"/>
<dbReference type="EMBL" id="KZ805711">
    <property type="protein sequence ID" value="PVH92179.1"/>
    <property type="molecule type" value="Genomic_DNA"/>
</dbReference>
<feature type="region of interest" description="Disordered" evidence="1">
    <location>
        <begin position="50"/>
        <end position="89"/>
    </location>
</feature>
<dbReference type="Proteomes" id="UP000244855">
    <property type="component" value="Unassembled WGS sequence"/>
</dbReference>
<accession>A0A2V1D3I1</accession>
<reference evidence="2 3" key="1">
    <citation type="journal article" date="2018" name="Sci. Rep.">
        <title>Comparative genomics provides insights into the lifestyle and reveals functional heterogeneity of dark septate endophytic fungi.</title>
        <authorList>
            <person name="Knapp D.G."/>
            <person name="Nemeth J.B."/>
            <person name="Barry K."/>
            <person name="Hainaut M."/>
            <person name="Henrissat B."/>
            <person name="Johnson J."/>
            <person name="Kuo A."/>
            <person name="Lim J.H.P."/>
            <person name="Lipzen A."/>
            <person name="Nolan M."/>
            <person name="Ohm R.A."/>
            <person name="Tamas L."/>
            <person name="Grigoriev I.V."/>
            <person name="Spatafora J.W."/>
            <person name="Nagy L.G."/>
            <person name="Kovacs G.M."/>
        </authorList>
    </citation>
    <scope>NUCLEOTIDE SEQUENCE [LARGE SCALE GENOMIC DNA]</scope>
    <source>
        <strain evidence="2 3">DSE2036</strain>
    </source>
</reference>
<sequence>MANQASVIPAASAQVELQDVEKYTPGPNEVLVKVRCIGFSPIEAKIQKYITRHRPNSSKASTNTQPDSQPTRSLTPISWDHPSQASSKP</sequence>
<dbReference type="InterPro" id="IPR011032">
    <property type="entry name" value="GroES-like_sf"/>
</dbReference>
<organism evidence="2 3">
    <name type="scientific">Periconia macrospinosa</name>
    <dbReference type="NCBI Taxonomy" id="97972"/>
    <lineage>
        <taxon>Eukaryota</taxon>
        <taxon>Fungi</taxon>
        <taxon>Dikarya</taxon>
        <taxon>Ascomycota</taxon>
        <taxon>Pezizomycotina</taxon>
        <taxon>Dothideomycetes</taxon>
        <taxon>Pleosporomycetidae</taxon>
        <taxon>Pleosporales</taxon>
        <taxon>Massarineae</taxon>
        <taxon>Periconiaceae</taxon>
        <taxon>Periconia</taxon>
    </lineage>
</organism>
<feature type="compositionally biased region" description="Polar residues" evidence="1">
    <location>
        <begin position="57"/>
        <end position="89"/>
    </location>
</feature>
<proteinExistence type="predicted"/>
<protein>
    <submittedName>
        <fullName evidence="2">Uncharacterized protein</fullName>
    </submittedName>
</protein>
<evidence type="ECO:0000256" key="1">
    <source>
        <dbReference type="SAM" id="MobiDB-lite"/>
    </source>
</evidence>
<gene>
    <name evidence="2" type="ORF">DM02DRAFT_620099</name>
</gene>
<evidence type="ECO:0000313" key="3">
    <source>
        <dbReference type="Proteomes" id="UP000244855"/>
    </source>
</evidence>
<keyword evidence="3" id="KW-1185">Reference proteome</keyword>
<evidence type="ECO:0000313" key="2">
    <source>
        <dbReference type="EMBL" id="PVH92179.1"/>
    </source>
</evidence>